<evidence type="ECO:0000256" key="6">
    <source>
        <dbReference type="ARBA" id="ARBA00022989"/>
    </source>
</evidence>
<dbReference type="EC" id="4.2.1.1" evidence="3"/>
<feature type="transmembrane region" description="Helical" evidence="11">
    <location>
        <begin position="32"/>
        <end position="51"/>
    </location>
</feature>
<dbReference type="SMART" id="SM00947">
    <property type="entry name" value="Pro_CA"/>
    <property type="match status" value="1"/>
</dbReference>
<sequence>MQIPDDVRTPAAGGNGPRNRVLRGIGTLRHDVPASLVVFLVAVPLSLGIAVASGAPLVAGLIAAAIGGIVAGAFGGSMVQVSGPAAGLTIIVAELIAAHGWAVTCLITALAGVVQILLGSLRIARAALAVSPAIVHGMLAGVGVTITLAQIHVVLGGAAESSPLVNLRELPGQILTNHTESVAVGVLTILVLLVWARLPEWRRFPLRRVPGPLVAIALATAVSVAMSMEVQRVSLPALSEGLGLGPVLPQGDYAAIGVGVATVALVASVESLLCAVAVDRQHSGRRVRLDRELIGQGAANLASGTLGGLPVAGVIVRSTANVQAGGRTPVSAMLHGVWVVLFVATLSSVIEYIPMAALAGLLVFTGMKMVDLAHIRNLRAHRERHVYLVTLLAVVVLGLVEGVLIGLAVTVLVALKRLTRATVIITSVGDRHHAVIRGSLTFLAVPRVTSALNTIPAGSDVDLDLSVDFMDNAAFDAIHSWRLSHERTGGSVDIDELHEDWYESAVTGRTPREKTPLLSVRPWLRPRMRGEEARALASGLLISGARDYHDAVAPRLGSTMARLSTGQEPHTLLIACADSRIVPNLITGSGPGDLFTIRNIGNIVPAHGGPDAQCGMQAAIDYAVDVLGVRSIAVCGHSQCGAAAALLDGDAPSPALRSWLALSGVARPDLAPAPGTHDRDEAWHAMSRANVLQQVANLRTYPSVRDRVAAGRLELIGLHYDIPTARLHIFDEAAGEFRAAGADDVPVPHLRADRWPLGATDTPNGTHPG</sequence>
<feature type="domain" description="SLC26A/SulP transporter" evidence="12">
    <location>
        <begin position="28"/>
        <end position="381"/>
    </location>
</feature>
<accession>A0ABV8FMN6</accession>
<evidence type="ECO:0000313" key="14">
    <source>
        <dbReference type="Proteomes" id="UP001595847"/>
    </source>
</evidence>
<evidence type="ECO:0000259" key="12">
    <source>
        <dbReference type="Pfam" id="PF00916"/>
    </source>
</evidence>
<dbReference type="InterPro" id="IPR036874">
    <property type="entry name" value="Carbonic_anhydrase_sf"/>
</dbReference>
<feature type="transmembrane region" description="Helical" evidence="11">
    <location>
        <begin position="210"/>
        <end position="228"/>
    </location>
</feature>
<feature type="transmembrane region" description="Helical" evidence="11">
    <location>
        <begin position="386"/>
        <end position="415"/>
    </location>
</feature>
<keyword evidence="8" id="KW-0456">Lyase</keyword>
<dbReference type="Proteomes" id="UP001595847">
    <property type="component" value="Unassembled WGS sequence"/>
</dbReference>
<evidence type="ECO:0000256" key="9">
    <source>
        <dbReference type="ARBA" id="ARBA00024993"/>
    </source>
</evidence>
<evidence type="ECO:0000256" key="1">
    <source>
        <dbReference type="ARBA" id="ARBA00004141"/>
    </source>
</evidence>
<feature type="transmembrane region" description="Helical" evidence="11">
    <location>
        <begin position="133"/>
        <end position="159"/>
    </location>
</feature>
<dbReference type="EMBL" id="JBHSBH010000010">
    <property type="protein sequence ID" value="MFC3997420.1"/>
    <property type="molecule type" value="Genomic_DNA"/>
</dbReference>
<dbReference type="SUPFAM" id="SSF53056">
    <property type="entry name" value="beta-carbonic anhydrase, cab"/>
    <property type="match status" value="1"/>
</dbReference>
<evidence type="ECO:0000256" key="2">
    <source>
        <dbReference type="ARBA" id="ARBA00006217"/>
    </source>
</evidence>
<evidence type="ECO:0000256" key="11">
    <source>
        <dbReference type="SAM" id="Phobius"/>
    </source>
</evidence>
<feature type="transmembrane region" description="Helical" evidence="11">
    <location>
        <begin position="179"/>
        <end position="198"/>
    </location>
</feature>
<evidence type="ECO:0000313" key="13">
    <source>
        <dbReference type="EMBL" id="MFC3997420.1"/>
    </source>
</evidence>
<dbReference type="PROSITE" id="PS00704">
    <property type="entry name" value="PROK_CO2_ANHYDRASE_1"/>
    <property type="match status" value="1"/>
</dbReference>
<dbReference type="InterPro" id="IPR001902">
    <property type="entry name" value="SLC26A/SulP_fam"/>
</dbReference>
<feature type="transmembrane region" description="Helical" evidence="11">
    <location>
        <begin position="298"/>
        <end position="316"/>
    </location>
</feature>
<dbReference type="PANTHER" id="PTHR11814">
    <property type="entry name" value="SULFATE TRANSPORTER"/>
    <property type="match status" value="1"/>
</dbReference>
<feature type="transmembrane region" description="Helical" evidence="11">
    <location>
        <begin position="253"/>
        <end position="278"/>
    </location>
</feature>
<comment type="catalytic activity">
    <reaction evidence="10">
        <text>hydrogencarbonate + H(+) = CO2 + H2O</text>
        <dbReference type="Rhea" id="RHEA:10748"/>
        <dbReference type="ChEBI" id="CHEBI:15377"/>
        <dbReference type="ChEBI" id="CHEBI:15378"/>
        <dbReference type="ChEBI" id="CHEBI:16526"/>
        <dbReference type="ChEBI" id="CHEBI:17544"/>
        <dbReference type="EC" id="4.2.1.1"/>
    </reaction>
</comment>
<keyword evidence="4 11" id="KW-0812">Transmembrane</keyword>
<keyword evidence="5" id="KW-0862">Zinc</keyword>
<dbReference type="Pfam" id="PF00484">
    <property type="entry name" value="Pro_CA"/>
    <property type="match status" value="1"/>
</dbReference>
<evidence type="ECO:0000256" key="3">
    <source>
        <dbReference type="ARBA" id="ARBA00012925"/>
    </source>
</evidence>
<gene>
    <name evidence="13" type="ORF">ACFOVU_15925</name>
</gene>
<evidence type="ECO:0000256" key="10">
    <source>
        <dbReference type="ARBA" id="ARBA00048348"/>
    </source>
</evidence>
<reference evidence="14" key="1">
    <citation type="journal article" date="2019" name="Int. J. Syst. Evol. Microbiol.">
        <title>The Global Catalogue of Microorganisms (GCM) 10K type strain sequencing project: providing services to taxonomists for standard genome sequencing and annotation.</title>
        <authorList>
            <consortium name="The Broad Institute Genomics Platform"/>
            <consortium name="The Broad Institute Genome Sequencing Center for Infectious Disease"/>
            <person name="Wu L."/>
            <person name="Ma J."/>
        </authorList>
    </citation>
    <scope>NUCLEOTIDE SEQUENCE [LARGE SCALE GENOMIC DNA]</scope>
    <source>
        <strain evidence="14">TBRC 1826</strain>
    </source>
</reference>
<keyword evidence="14" id="KW-1185">Reference proteome</keyword>
<dbReference type="Pfam" id="PF00916">
    <property type="entry name" value="Sulfate_transp"/>
    <property type="match status" value="1"/>
</dbReference>
<organism evidence="13 14">
    <name type="scientific">Nocardiopsis sediminis</name>
    <dbReference type="NCBI Taxonomy" id="1778267"/>
    <lineage>
        <taxon>Bacteria</taxon>
        <taxon>Bacillati</taxon>
        <taxon>Actinomycetota</taxon>
        <taxon>Actinomycetes</taxon>
        <taxon>Streptosporangiales</taxon>
        <taxon>Nocardiopsidaceae</taxon>
        <taxon>Nocardiopsis</taxon>
    </lineage>
</organism>
<evidence type="ECO:0000256" key="8">
    <source>
        <dbReference type="ARBA" id="ARBA00023239"/>
    </source>
</evidence>
<dbReference type="Gene3D" id="3.40.1050.10">
    <property type="entry name" value="Carbonic anhydrase"/>
    <property type="match status" value="1"/>
</dbReference>
<keyword evidence="6 11" id="KW-1133">Transmembrane helix</keyword>
<feature type="transmembrane region" description="Helical" evidence="11">
    <location>
        <begin position="336"/>
        <end position="365"/>
    </location>
</feature>
<evidence type="ECO:0000256" key="5">
    <source>
        <dbReference type="ARBA" id="ARBA00022833"/>
    </source>
</evidence>
<evidence type="ECO:0000256" key="7">
    <source>
        <dbReference type="ARBA" id="ARBA00023136"/>
    </source>
</evidence>
<comment type="function">
    <text evidence="9">Catalyzes the reversible hydration of carbon dioxide to form bicarbonate.</text>
</comment>
<comment type="similarity">
    <text evidence="2">Belongs to the beta-class carbonic anhydrase family.</text>
</comment>
<proteinExistence type="inferred from homology"/>
<feature type="transmembrane region" description="Helical" evidence="11">
    <location>
        <begin position="99"/>
        <end position="121"/>
    </location>
</feature>
<feature type="transmembrane region" description="Helical" evidence="11">
    <location>
        <begin position="58"/>
        <end position="79"/>
    </location>
</feature>
<dbReference type="RefSeq" id="WP_378534374.1">
    <property type="nucleotide sequence ID" value="NZ_JBHSBH010000010.1"/>
</dbReference>
<keyword evidence="7 11" id="KW-0472">Membrane</keyword>
<comment type="subcellular location">
    <subcellularLocation>
        <location evidence="1">Membrane</location>
        <topology evidence="1">Multi-pass membrane protein</topology>
    </subcellularLocation>
</comment>
<protein>
    <recommendedName>
        <fullName evidence="3">carbonic anhydrase</fullName>
        <ecNumber evidence="3">4.2.1.1</ecNumber>
    </recommendedName>
</protein>
<dbReference type="InterPro" id="IPR011547">
    <property type="entry name" value="SLC26A/SulP_dom"/>
</dbReference>
<name>A0ABV8FMN6_9ACTN</name>
<dbReference type="InterPro" id="IPR015892">
    <property type="entry name" value="Carbonic_anhydrase_CS"/>
</dbReference>
<evidence type="ECO:0000256" key="4">
    <source>
        <dbReference type="ARBA" id="ARBA00022692"/>
    </source>
</evidence>
<comment type="caution">
    <text evidence="13">The sequence shown here is derived from an EMBL/GenBank/DDBJ whole genome shotgun (WGS) entry which is preliminary data.</text>
</comment>
<dbReference type="InterPro" id="IPR001765">
    <property type="entry name" value="Carbonic_anhydrase"/>
</dbReference>